<dbReference type="CDD" id="cd11712">
    <property type="entry name" value="GINS_A_psf2"/>
    <property type="match status" value="1"/>
</dbReference>
<proteinExistence type="inferred from homology"/>
<evidence type="ECO:0000313" key="7">
    <source>
        <dbReference type="EMBL" id="NDV37450.1"/>
    </source>
</evidence>
<dbReference type="GO" id="GO:0000811">
    <property type="term" value="C:GINS complex"/>
    <property type="evidence" value="ECO:0007669"/>
    <property type="project" value="TreeGrafter"/>
</dbReference>
<dbReference type="CDD" id="cd21694">
    <property type="entry name" value="GINS_B_Psf2"/>
    <property type="match status" value="1"/>
</dbReference>
<dbReference type="GO" id="GO:0000727">
    <property type="term" value="P:double-strand break repair via break-induced replication"/>
    <property type="evidence" value="ECO:0007669"/>
    <property type="project" value="TreeGrafter"/>
</dbReference>
<dbReference type="InterPro" id="IPR056784">
    <property type="entry name" value="PSF2_N"/>
</dbReference>
<evidence type="ECO:0000256" key="2">
    <source>
        <dbReference type="ARBA" id="ARBA00010565"/>
    </source>
</evidence>
<sequence>MAEDEWVTILPSFNHPTMHFISGDIGPFEVSIPINVPLWLAITLKKRKMCNIKPPSWMTTENIRSLVQREKSLEGFQQLPSLHLMEISFEILKYASEDLIASNEKDIDELRVAIEDLFYIRNHKIRNGFVTLGTEDISLSSIKLNGIQSMELNNIRPIFTETLQVLAEFDKHIDSTFQAKKF</sequence>
<comment type="similarity">
    <text evidence="2">Belongs to the GINS2/PSF2 family.</text>
</comment>
<dbReference type="SUPFAM" id="SSF160059">
    <property type="entry name" value="PriA/YqbF domain"/>
    <property type="match status" value="1"/>
</dbReference>
<dbReference type="InterPro" id="IPR021151">
    <property type="entry name" value="GINS_A"/>
</dbReference>
<dbReference type="Pfam" id="PF25005">
    <property type="entry name" value="PSF2_N"/>
    <property type="match status" value="1"/>
</dbReference>
<dbReference type="PANTHER" id="PTHR12772:SF0">
    <property type="entry name" value="DNA REPLICATION COMPLEX GINS PROTEIN PSF2"/>
    <property type="match status" value="1"/>
</dbReference>
<dbReference type="InterPro" id="IPR007257">
    <property type="entry name" value="GINS_Psf2"/>
</dbReference>
<evidence type="ECO:0000259" key="5">
    <source>
        <dbReference type="Pfam" id="PF05916"/>
    </source>
</evidence>
<dbReference type="PANTHER" id="PTHR12772">
    <property type="entry name" value="DNA REPLICATION COMPLEX GINS PROTEIN PSF2"/>
    <property type="match status" value="1"/>
</dbReference>
<feature type="domain" description="DNA replication complex GINS protein PSF2 N-terminal" evidence="6">
    <location>
        <begin position="1"/>
        <end position="52"/>
    </location>
</feature>
<dbReference type="Gene3D" id="1.20.58.1020">
    <property type="match status" value="1"/>
</dbReference>
<dbReference type="SUPFAM" id="SSF158573">
    <property type="entry name" value="GINS helical bundle-like"/>
    <property type="match status" value="1"/>
</dbReference>
<name>A0A6B2LKV4_9EUKA</name>
<evidence type="ECO:0000256" key="4">
    <source>
        <dbReference type="ARBA" id="ARBA00023242"/>
    </source>
</evidence>
<organism evidence="7">
    <name type="scientific">Arcella intermedia</name>
    <dbReference type="NCBI Taxonomy" id="1963864"/>
    <lineage>
        <taxon>Eukaryota</taxon>
        <taxon>Amoebozoa</taxon>
        <taxon>Tubulinea</taxon>
        <taxon>Elardia</taxon>
        <taxon>Arcellinida</taxon>
        <taxon>Sphaerothecina</taxon>
        <taxon>Arcellidae</taxon>
        <taxon>Arcella</taxon>
    </lineage>
</organism>
<feature type="domain" description="GINS subunit" evidence="5">
    <location>
        <begin position="57"/>
        <end position="163"/>
    </location>
</feature>
<keyword evidence="3" id="KW-0235">DNA replication</keyword>
<protein>
    <submittedName>
        <fullName evidence="7">Uncharacterized protein</fullName>
    </submittedName>
</protein>
<dbReference type="InterPro" id="IPR036224">
    <property type="entry name" value="GINS_bundle-like_dom_sf"/>
</dbReference>
<evidence type="ECO:0000256" key="1">
    <source>
        <dbReference type="ARBA" id="ARBA00004123"/>
    </source>
</evidence>
<evidence type="ECO:0000259" key="6">
    <source>
        <dbReference type="Pfam" id="PF25005"/>
    </source>
</evidence>
<dbReference type="EMBL" id="GIBP01008481">
    <property type="protein sequence ID" value="NDV37450.1"/>
    <property type="molecule type" value="Transcribed_RNA"/>
</dbReference>
<accession>A0A6B2LKV4</accession>
<dbReference type="Gene3D" id="3.40.5.50">
    <property type="match status" value="1"/>
</dbReference>
<dbReference type="GO" id="GO:0006260">
    <property type="term" value="P:DNA replication"/>
    <property type="evidence" value="ECO:0007669"/>
    <property type="project" value="UniProtKB-KW"/>
</dbReference>
<evidence type="ECO:0000256" key="3">
    <source>
        <dbReference type="ARBA" id="ARBA00022705"/>
    </source>
</evidence>
<comment type="subcellular location">
    <subcellularLocation>
        <location evidence="1">Nucleus</location>
    </subcellularLocation>
</comment>
<dbReference type="FunFam" id="3.40.5.50:FF:000001">
    <property type="entry name" value="DNA replication complex GINS protein PSF2"/>
    <property type="match status" value="1"/>
</dbReference>
<keyword evidence="4" id="KW-0539">Nucleus</keyword>
<dbReference type="Pfam" id="PF05916">
    <property type="entry name" value="Sld5"/>
    <property type="match status" value="1"/>
</dbReference>
<reference evidence="7" key="1">
    <citation type="journal article" date="2020" name="J. Eukaryot. Microbiol.">
        <title>De novo Sequencing, Assembly and Annotation of the Transcriptome for the Free-Living Testate Amoeba Arcella intermedia.</title>
        <authorList>
            <person name="Ribeiro G.M."/>
            <person name="Porfirio-Sousa A.L."/>
            <person name="Maurer-Alcala X.X."/>
            <person name="Katz L.A."/>
            <person name="Lahr D.J.G."/>
        </authorList>
    </citation>
    <scope>NUCLEOTIDE SEQUENCE</scope>
</reference>
<dbReference type="AlphaFoldDB" id="A0A6B2LKV4"/>